<dbReference type="RefSeq" id="WP_198618728.1">
    <property type="nucleotide sequence ID" value="NZ_JABANU010000036.1"/>
</dbReference>
<evidence type="ECO:0000256" key="3">
    <source>
        <dbReference type="HAMAP-Rule" id="MF_01660"/>
    </source>
</evidence>
<dbReference type="Gene3D" id="3.40.50.1820">
    <property type="entry name" value="alpha/beta hydrolase"/>
    <property type="match status" value="1"/>
</dbReference>
<protein>
    <recommendedName>
        <fullName evidence="3">Putative 2-succinyl-6-hydroxy-2,4-cyclohexadiene-1-carboxylate synthase</fullName>
        <shortName evidence="3">SHCHC synthase</shortName>
        <ecNumber evidence="3">4.2.99.20</ecNumber>
    </recommendedName>
</protein>
<dbReference type="InterPro" id="IPR022485">
    <property type="entry name" value="SHCHC_synthase_MenH"/>
</dbReference>
<dbReference type="HAMAP" id="MF_01660">
    <property type="entry name" value="MenH"/>
    <property type="match status" value="1"/>
</dbReference>
<evidence type="ECO:0000259" key="4">
    <source>
        <dbReference type="Pfam" id="PF00561"/>
    </source>
</evidence>
<feature type="domain" description="AB hydrolase-1" evidence="4">
    <location>
        <begin position="16"/>
        <end position="249"/>
    </location>
</feature>
<comment type="similarity">
    <text evidence="3">Belongs to the AB hydrolase superfamily. MenH family.</text>
</comment>
<dbReference type="PANTHER" id="PTHR42916:SF1">
    <property type="entry name" value="PROTEIN PHYLLO, CHLOROPLASTIC"/>
    <property type="match status" value="1"/>
</dbReference>
<accession>A0ABS0TB99</accession>
<dbReference type="InterPro" id="IPR000073">
    <property type="entry name" value="AB_hydrolase_1"/>
</dbReference>
<comment type="catalytic activity">
    <reaction evidence="3">
        <text>5-enolpyruvoyl-6-hydroxy-2-succinyl-cyclohex-3-ene-1-carboxylate = (1R,6R)-6-hydroxy-2-succinyl-cyclohexa-2,4-diene-1-carboxylate + pyruvate</text>
        <dbReference type="Rhea" id="RHEA:25597"/>
        <dbReference type="ChEBI" id="CHEBI:15361"/>
        <dbReference type="ChEBI" id="CHEBI:58689"/>
        <dbReference type="ChEBI" id="CHEBI:58818"/>
        <dbReference type="EC" id="4.2.99.20"/>
    </reaction>
</comment>
<comment type="caution">
    <text evidence="5">The sequence shown here is derived from an EMBL/GenBank/DDBJ whole genome shotgun (WGS) entry which is preliminary data.</text>
</comment>
<comment type="pathway">
    <text evidence="3">Quinol/quinone metabolism; menaquinone biosynthesis.</text>
</comment>
<keyword evidence="6" id="KW-1185">Reference proteome</keyword>
<dbReference type="EMBL" id="JABANU010000036">
    <property type="protein sequence ID" value="MBI5975957.1"/>
    <property type="molecule type" value="Genomic_DNA"/>
</dbReference>
<proteinExistence type="inferred from homology"/>
<comment type="function">
    <text evidence="3">Catalyzes a proton abstraction reaction that results in 2,5-elimination of pyruvate from 2-succinyl-5-enolpyruvyl-6-hydroxy-3-cyclohexene-1-carboxylate (SEPHCHC) and the formation of 2-succinyl-6-hydroxy-2,4-cyclohexadiene-1-carboxylate (SHCHC).</text>
</comment>
<gene>
    <name evidence="3 5" type="primary">menH</name>
    <name evidence="5" type="ORF">HHH54_10325</name>
</gene>
<organism evidence="5 6">
    <name type="scientific">Staphylococcus canis</name>
    <dbReference type="NCBI Taxonomy" id="2724942"/>
    <lineage>
        <taxon>Bacteria</taxon>
        <taxon>Bacillati</taxon>
        <taxon>Bacillota</taxon>
        <taxon>Bacilli</taxon>
        <taxon>Bacillales</taxon>
        <taxon>Staphylococcaceae</taxon>
        <taxon>Staphylococcus</taxon>
    </lineage>
</organism>
<dbReference type="NCBIfam" id="TIGR03695">
    <property type="entry name" value="menH_SHCHC"/>
    <property type="match status" value="1"/>
</dbReference>
<reference evidence="5 6" key="1">
    <citation type="submission" date="2020-04" db="EMBL/GenBank/DDBJ databases">
        <title>Staphylococcus species from domestic dog.</title>
        <authorList>
            <person name="Paterson G.K."/>
        </authorList>
    </citation>
    <scope>NUCLEOTIDE SEQUENCE [LARGE SCALE GENOMIC DNA]</scope>
    <source>
        <strain evidence="5 6">H16/1A</strain>
    </source>
</reference>
<comment type="subunit">
    <text evidence="3">Monomer.</text>
</comment>
<sequence>MLHYRLHSAQQKTDKLLVMLHGFISDHRTYEAHLNRLTEWANVLVVDLPGHGQDDSPISVTWDFDWIIGQLDEVLSRYSEYRIYLQGYSMGARVALYYALEHQDSITALILESGSPGIRETEQREERVKVDNARARVLELVGIKVFVNDWEKLPLFKTQYDLPEKVRHTIREQRMSQNPQRLAKALKDYGTGQMPNLWPKLKSLSVPVSIIVGTLDEKFVNIGRDMISELPNGFLNEVSNVGHTVHVEDTAKFDTIIKDVLLVN</sequence>
<name>A0ABS0TB99_9STAP</name>
<comment type="pathway">
    <text evidence="3">Quinol/quinone metabolism; 1,4-dihydroxy-2-naphthoate biosynthesis; 1,4-dihydroxy-2-naphthoate from chorismate: step 3/7.</text>
</comment>
<evidence type="ECO:0000256" key="2">
    <source>
        <dbReference type="ARBA" id="ARBA00023239"/>
    </source>
</evidence>
<evidence type="ECO:0000256" key="1">
    <source>
        <dbReference type="ARBA" id="ARBA00022428"/>
    </source>
</evidence>
<dbReference type="SUPFAM" id="SSF53474">
    <property type="entry name" value="alpha/beta-Hydrolases"/>
    <property type="match status" value="1"/>
</dbReference>
<dbReference type="Proteomes" id="UP000751852">
    <property type="component" value="Unassembled WGS sequence"/>
</dbReference>
<dbReference type="EC" id="4.2.99.20" evidence="3"/>
<dbReference type="InterPro" id="IPR029058">
    <property type="entry name" value="AB_hydrolase_fold"/>
</dbReference>
<dbReference type="Pfam" id="PF00561">
    <property type="entry name" value="Abhydrolase_1"/>
    <property type="match status" value="1"/>
</dbReference>
<evidence type="ECO:0000313" key="6">
    <source>
        <dbReference type="Proteomes" id="UP000751852"/>
    </source>
</evidence>
<evidence type="ECO:0000313" key="5">
    <source>
        <dbReference type="EMBL" id="MBI5975957.1"/>
    </source>
</evidence>
<dbReference type="GO" id="GO:0070205">
    <property type="term" value="F:2-succinyl-6-hydroxy-2,4-cyclohexadiene-1-carboxylate synthase activity"/>
    <property type="evidence" value="ECO:0007669"/>
    <property type="project" value="UniProtKB-EC"/>
</dbReference>
<dbReference type="PANTHER" id="PTHR42916">
    <property type="entry name" value="2-SUCCINYL-5-ENOLPYRUVYL-6-HYDROXY-3-CYCLOHEXENE-1-CARBOXYLATE SYNTHASE"/>
    <property type="match status" value="1"/>
</dbReference>
<keyword evidence="1 3" id="KW-0474">Menaquinone biosynthesis</keyword>
<keyword evidence="2 3" id="KW-0456">Lyase</keyword>